<keyword evidence="4" id="KW-1185">Reference proteome</keyword>
<dbReference type="Proteomes" id="UP000306918">
    <property type="component" value="Unassembled WGS sequence"/>
</dbReference>
<evidence type="ECO:0008006" key="5">
    <source>
        <dbReference type="Google" id="ProtNLM"/>
    </source>
</evidence>
<evidence type="ECO:0000256" key="1">
    <source>
        <dbReference type="SAM" id="MobiDB-lite"/>
    </source>
</evidence>
<name>A0A4S8HUS7_9BACT</name>
<protein>
    <recommendedName>
        <fullName evidence="5">Secreted protein</fullName>
    </recommendedName>
</protein>
<feature type="signal peptide" evidence="2">
    <location>
        <begin position="1"/>
        <end position="24"/>
    </location>
</feature>
<feature type="chain" id="PRO_5020570395" description="Secreted protein" evidence="2">
    <location>
        <begin position="25"/>
        <end position="91"/>
    </location>
</feature>
<accession>A0A4S8HUS7</accession>
<dbReference type="OrthoDB" id="681135at2"/>
<sequence>MQKVTFKKLSILGLVLMAASAVTAAILPNSKPAQTAFSLSAQTADGAASTESCMPTDAAELDPCQDDSATAGLASGSTDEDAQGSDGATTV</sequence>
<gene>
    <name evidence="3" type="ORF">FAM09_12465</name>
</gene>
<evidence type="ECO:0000313" key="3">
    <source>
        <dbReference type="EMBL" id="THU39320.1"/>
    </source>
</evidence>
<reference evidence="3 4" key="1">
    <citation type="submission" date="2019-04" db="EMBL/GenBank/DDBJ databases">
        <title>Niastella caeni sp. nov., isolated from activated sludge.</title>
        <authorList>
            <person name="Sheng M."/>
        </authorList>
    </citation>
    <scope>NUCLEOTIDE SEQUENCE [LARGE SCALE GENOMIC DNA]</scope>
    <source>
        <strain evidence="3 4">HX-2-15</strain>
    </source>
</reference>
<evidence type="ECO:0000313" key="4">
    <source>
        <dbReference type="Proteomes" id="UP000306918"/>
    </source>
</evidence>
<comment type="caution">
    <text evidence="3">The sequence shown here is derived from an EMBL/GenBank/DDBJ whole genome shotgun (WGS) entry which is preliminary data.</text>
</comment>
<feature type="region of interest" description="Disordered" evidence="1">
    <location>
        <begin position="48"/>
        <end position="91"/>
    </location>
</feature>
<proteinExistence type="predicted"/>
<dbReference type="AlphaFoldDB" id="A0A4S8HUS7"/>
<dbReference type="EMBL" id="STFF01000003">
    <property type="protein sequence ID" value="THU39320.1"/>
    <property type="molecule type" value="Genomic_DNA"/>
</dbReference>
<keyword evidence="2" id="KW-0732">Signal</keyword>
<evidence type="ECO:0000256" key="2">
    <source>
        <dbReference type="SAM" id="SignalP"/>
    </source>
</evidence>
<dbReference type="RefSeq" id="WP_136577452.1">
    <property type="nucleotide sequence ID" value="NZ_STFF01000003.1"/>
</dbReference>
<organism evidence="3 4">
    <name type="scientific">Niastella caeni</name>
    <dbReference type="NCBI Taxonomy" id="2569763"/>
    <lineage>
        <taxon>Bacteria</taxon>
        <taxon>Pseudomonadati</taxon>
        <taxon>Bacteroidota</taxon>
        <taxon>Chitinophagia</taxon>
        <taxon>Chitinophagales</taxon>
        <taxon>Chitinophagaceae</taxon>
        <taxon>Niastella</taxon>
    </lineage>
</organism>